<keyword evidence="4" id="KW-0808">Transferase</keyword>
<dbReference type="GO" id="GO:0000155">
    <property type="term" value="F:phosphorelay sensor kinase activity"/>
    <property type="evidence" value="ECO:0007669"/>
    <property type="project" value="InterPro"/>
</dbReference>
<dbReference type="InterPro" id="IPR052162">
    <property type="entry name" value="Sensor_kinase/Photoreceptor"/>
</dbReference>
<dbReference type="Pfam" id="PF02518">
    <property type="entry name" value="HATPase_c"/>
    <property type="match status" value="1"/>
</dbReference>
<organism evidence="10 11">
    <name type="scientific">Xanthocytophaga flava</name>
    <dbReference type="NCBI Taxonomy" id="3048013"/>
    <lineage>
        <taxon>Bacteria</taxon>
        <taxon>Pseudomonadati</taxon>
        <taxon>Bacteroidota</taxon>
        <taxon>Cytophagia</taxon>
        <taxon>Cytophagales</taxon>
        <taxon>Rhodocytophagaceae</taxon>
        <taxon>Xanthocytophaga</taxon>
    </lineage>
</organism>
<keyword evidence="5" id="KW-0418">Kinase</keyword>
<dbReference type="InterPro" id="IPR035965">
    <property type="entry name" value="PAS-like_dom_sf"/>
</dbReference>
<reference evidence="10" key="1">
    <citation type="submission" date="2023-05" db="EMBL/GenBank/DDBJ databases">
        <authorList>
            <person name="Zhang X."/>
        </authorList>
    </citation>
    <scope>NUCLEOTIDE SEQUENCE</scope>
    <source>
        <strain evidence="10">YF14B1</strain>
    </source>
</reference>
<dbReference type="SMART" id="SM00091">
    <property type="entry name" value="PAS"/>
    <property type="match status" value="5"/>
</dbReference>
<evidence type="ECO:0000259" key="9">
    <source>
        <dbReference type="PROSITE" id="PS50113"/>
    </source>
</evidence>
<name>A0AAE3QTA0_9BACT</name>
<comment type="caution">
    <text evidence="10">The sequence shown here is derived from an EMBL/GenBank/DDBJ whole genome shotgun (WGS) entry which is preliminary data.</text>
</comment>
<evidence type="ECO:0000259" key="8">
    <source>
        <dbReference type="PROSITE" id="PS50112"/>
    </source>
</evidence>
<dbReference type="AlphaFoldDB" id="A0AAE3QTA0"/>
<feature type="domain" description="PAC" evidence="9">
    <location>
        <begin position="342"/>
        <end position="395"/>
    </location>
</feature>
<comment type="catalytic activity">
    <reaction evidence="1">
        <text>ATP + protein L-histidine = ADP + protein N-phospho-L-histidine.</text>
        <dbReference type="EC" id="2.7.13.3"/>
    </reaction>
</comment>
<dbReference type="Pfam" id="PF08447">
    <property type="entry name" value="PAS_3"/>
    <property type="match status" value="3"/>
</dbReference>
<dbReference type="NCBIfam" id="TIGR00229">
    <property type="entry name" value="sensory_box"/>
    <property type="match status" value="3"/>
</dbReference>
<dbReference type="PRINTS" id="PR00344">
    <property type="entry name" value="BCTRLSENSOR"/>
</dbReference>
<dbReference type="Pfam" id="PF08448">
    <property type="entry name" value="PAS_4"/>
    <property type="match status" value="2"/>
</dbReference>
<evidence type="ECO:0000256" key="1">
    <source>
        <dbReference type="ARBA" id="ARBA00000085"/>
    </source>
</evidence>
<dbReference type="EC" id="2.7.13.3" evidence="2"/>
<dbReference type="PANTHER" id="PTHR43304">
    <property type="entry name" value="PHYTOCHROME-LIKE PROTEIN CPH1"/>
    <property type="match status" value="1"/>
</dbReference>
<evidence type="ECO:0000259" key="7">
    <source>
        <dbReference type="PROSITE" id="PS50109"/>
    </source>
</evidence>
<dbReference type="CDD" id="cd00082">
    <property type="entry name" value="HisKA"/>
    <property type="match status" value="1"/>
</dbReference>
<feature type="domain" description="PAC" evidence="9">
    <location>
        <begin position="213"/>
        <end position="265"/>
    </location>
</feature>
<feature type="domain" description="PAC" evidence="9">
    <location>
        <begin position="88"/>
        <end position="140"/>
    </location>
</feature>
<dbReference type="SMART" id="SM00086">
    <property type="entry name" value="PAC"/>
    <property type="match status" value="5"/>
</dbReference>
<evidence type="ECO:0000256" key="3">
    <source>
        <dbReference type="ARBA" id="ARBA00022553"/>
    </source>
</evidence>
<gene>
    <name evidence="10" type="ORF">QNI16_20945</name>
</gene>
<feature type="domain" description="PAS" evidence="8">
    <location>
        <begin position="13"/>
        <end position="84"/>
    </location>
</feature>
<feature type="domain" description="Histidine kinase" evidence="7">
    <location>
        <begin position="834"/>
        <end position="1061"/>
    </location>
</feature>
<dbReference type="RefSeq" id="WP_313982425.1">
    <property type="nucleotide sequence ID" value="NZ_JASJOS010000009.1"/>
</dbReference>
<dbReference type="FunFam" id="3.30.565.10:FF:000006">
    <property type="entry name" value="Sensor histidine kinase WalK"/>
    <property type="match status" value="1"/>
</dbReference>
<dbReference type="InterPro" id="IPR036890">
    <property type="entry name" value="HATPase_C_sf"/>
</dbReference>
<feature type="domain" description="PAC" evidence="9">
    <location>
        <begin position="731"/>
        <end position="784"/>
    </location>
</feature>
<sequence>MDTHSFDELFPIGNDRLQLALDFSGVGMWELDGLQQKVYLDKRCRDLYGFSEEEEVTYKTVFQYVYSEDQIKVRESMAQVFDLGQTITDIHFRILRSDGQLRWIHTKGKAYFDEQSTSRRFFGVVQDITAQMLFREQAATSEQLAELALEGGNAGWFTIRMNNGELEYSSELARIMTGSGKSFSREELIEHIHPDDRKLRDIAYEESMQTGKLRYQIRFIWDDGSVHWVRVIGTYQYDAEGKPYFFSGIAQDITVEVEAQLQLEASEERFRNIIQQSPMAIGLLSGREMVIEVGNDKLFEFWRKDDSIKGMKLMEALPEIEGQGFIELLQQVYDDGKPVIGSSVLAKLERKGKQEDAYFDFTYTPLRNTDSSVSGVMIMAIDVTEQVLARQKLEESEAKVRSLVENSPVAMSLFTGRDLVIEMSNVAMIKLWGKGDSVMGKPLRYALPELEGQPFLQILDDVFTTGIPYHARESKADLVVDGKLGTYYFNFTYQPLFDTSGNVYAILDVAIDVTEEVRTRKQLEESDLFARSIIYNSPVAKLVLIGEEMIVQTVNENMMEMIGRDNSILGLPLMDAIPELRTTAIPGYLKDVFYTGETFYQPEERIELVRYGQPYTGYYNYIYKALRNTDNAIYGIIVTATEVTGQVQARQKIEEAEAFMRNAVDLAQLGTWSFDPVTNHVFYSQRFQEWFGLTQRDADLNEIYASISPDDIDRIKDAVDWALNVDSGGVFDEEYTIQNPVHGKIYILHAKALTFFDEQGVSVKMIGTVRDITAERQIQLKLEQQVQERTEELAVINEELAATNEELATANEDLFEVNALLLRSNDNLEKFAYIASHDLQEPLRKVQSFGDLLKKQYAPQLGDGVQLLERMQSAAGRMSVLIRDLLSFSRVSSQKDKSESVSLTQVLNTVLTLLELRIEETRATIQVDPLPTVFGDTSQLEQLFQNLLSNALKFHKKDVAPIIEIRYQQIDSKDLPSSVKVAKHTRYYHQIKVSDNGIGFEEEYAEQIFQIFQRLHSRVEYAGTGIGLAICEKVVTNHGGAIIATSQLGNGATFTIFLPFE</sequence>
<dbReference type="Gene3D" id="1.10.287.130">
    <property type="match status" value="1"/>
</dbReference>
<accession>A0AAE3QTA0</accession>
<dbReference type="CDD" id="cd00130">
    <property type="entry name" value="PAS"/>
    <property type="match status" value="3"/>
</dbReference>
<keyword evidence="3" id="KW-0597">Phosphoprotein</keyword>
<proteinExistence type="predicted"/>
<dbReference type="PROSITE" id="PS50112">
    <property type="entry name" value="PAS"/>
    <property type="match status" value="1"/>
</dbReference>
<feature type="coiled-coil region" evidence="6">
    <location>
        <begin position="779"/>
        <end position="813"/>
    </location>
</feature>
<keyword evidence="6" id="KW-0175">Coiled coil</keyword>
<evidence type="ECO:0000256" key="5">
    <source>
        <dbReference type="ARBA" id="ARBA00022777"/>
    </source>
</evidence>
<dbReference type="InterPro" id="IPR005467">
    <property type="entry name" value="His_kinase_dom"/>
</dbReference>
<dbReference type="SUPFAM" id="SSF55874">
    <property type="entry name" value="ATPase domain of HSP90 chaperone/DNA topoisomerase II/histidine kinase"/>
    <property type="match status" value="1"/>
</dbReference>
<dbReference type="Gene3D" id="3.30.450.20">
    <property type="entry name" value="PAS domain"/>
    <property type="match status" value="6"/>
</dbReference>
<dbReference type="InterPro" id="IPR000700">
    <property type="entry name" value="PAS-assoc_C"/>
</dbReference>
<feature type="domain" description="PAC" evidence="9">
    <location>
        <begin position="470"/>
        <end position="525"/>
    </location>
</feature>
<dbReference type="PROSITE" id="PS50113">
    <property type="entry name" value="PAC"/>
    <property type="match status" value="5"/>
</dbReference>
<dbReference type="PANTHER" id="PTHR43304:SF1">
    <property type="entry name" value="PAC DOMAIN-CONTAINING PROTEIN"/>
    <property type="match status" value="1"/>
</dbReference>
<dbReference type="InterPro" id="IPR036097">
    <property type="entry name" value="HisK_dim/P_sf"/>
</dbReference>
<dbReference type="SUPFAM" id="SSF47384">
    <property type="entry name" value="Homodimeric domain of signal transducing histidine kinase"/>
    <property type="match status" value="1"/>
</dbReference>
<dbReference type="InterPro" id="IPR004358">
    <property type="entry name" value="Sig_transdc_His_kin-like_C"/>
</dbReference>
<dbReference type="PROSITE" id="PS50109">
    <property type="entry name" value="HIS_KIN"/>
    <property type="match status" value="1"/>
</dbReference>
<dbReference type="EMBL" id="JASJOS010000009">
    <property type="protein sequence ID" value="MDJ1482983.1"/>
    <property type="molecule type" value="Genomic_DNA"/>
</dbReference>
<dbReference type="InterPro" id="IPR003594">
    <property type="entry name" value="HATPase_dom"/>
</dbReference>
<dbReference type="SMART" id="SM00388">
    <property type="entry name" value="HisKA"/>
    <property type="match status" value="1"/>
</dbReference>
<dbReference type="InterPro" id="IPR013655">
    <property type="entry name" value="PAS_fold_3"/>
</dbReference>
<dbReference type="SMART" id="SM00387">
    <property type="entry name" value="HATPase_c"/>
    <property type="match status" value="1"/>
</dbReference>
<evidence type="ECO:0000256" key="2">
    <source>
        <dbReference type="ARBA" id="ARBA00012438"/>
    </source>
</evidence>
<evidence type="ECO:0000256" key="6">
    <source>
        <dbReference type="SAM" id="Coils"/>
    </source>
</evidence>
<dbReference type="Gene3D" id="3.30.565.10">
    <property type="entry name" value="Histidine kinase-like ATPase, C-terminal domain"/>
    <property type="match status" value="1"/>
</dbReference>
<dbReference type="InterPro" id="IPR001610">
    <property type="entry name" value="PAC"/>
</dbReference>
<dbReference type="InterPro" id="IPR013656">
    <property type="entry name" value="PAS_4"/>
</dbReference>
<dbReference type="Pfam" id="PF00512">
    <property type="entry name" value="HisKA"/>
    <property type="match status" value="1"/>
</dbReference>
<evidence type="ECO:0000313" key="11">
    <source>
        <dbReference type="Proteomes" id="UP001241110"/>
    </source>
</evidence>
<dbReference type="Proteomes" id="UP001241110">
    <property type="component" value="Unassembled WGS sequence"/>
</dbReference>
<evidence type="ECO:0000256" key="4">
    <source>
        <dbReference type="ARBA" id="ARBA00022679"/>
    </source>
</evidence>
<dbReference type="SUPFAM" id="SSF55785">
    <property type="entry name" value="PYP-like sensor domain (PAS domain)"/>
    <property type="match status" value="6"/>
</dbReference>
<dbReference type="InterPro" id="IPR003661">
    <property type="entry name" value="HisK_dim/P_dom"/>
</dbReference>
<protein>
    <recommendedName>
        <fullName evidence="2">histidine kinase</fullName>
        <ecNumber evidence="2">2.7.13.3</ecNumber>
    </recommendedName>
</protein>
<dbReference type="Gene3D" id="2.10.70.100">
    <property type="match status" value="2"/>
</dbReference>
<evidence type="ECO:0000313" key="10">
    <source>
        <dbReference type="EMBL" id="MDJ1482983.1"/>
    </source>
</evidence>
<dbReference type="InterPro" id="IPR000014">
    <property type="entry name" value="PAS"/>
</dbReference>